<dbReference type="RefSeq" id="WP_266128804.1">
    <property type="nucleotide sequence ID" value="NZ_JAPKMY010000001.1"/>
</dbReference>
<dbReference type="Pfam" id="PF04717">
    <property type="entry name" value="Phage_base_V"/>
    <property type="match status" value="1"/>
</dbReference>
<protein>
    <submittedName>
        <fullName evidence="4">Phage baseplate assembly protein V</fullName>
    </submittedName>
</protein>
<evidence type="ECO:0000256" key="1">
    <source>
        <dbReference type="SAM" id="MobiDB-lite"/>
    </source>
</evidence>
<dbReference type="NCBIfam" id="TIGR01644">
    <property type="entry name" value="phage_P2_V"/>
    <property type="match status" value="1"/>
</dbReference>
<dbReference type="InterPro" id="IPR037026">
    <property type="entry name" value="Vgr_OB-fold_dom_sf"/>
</dbReference>
<dbReference type="InterPro" id="IPR006531">
    <property type="entry name" value="Gp5/Vgr_OB"/>
</dbReference>
<keyword evidence="5" id="KW-1185">Reference proteome</keyword>
<proteinExistence type="predicted"/>
<dbReference type="Pfam" id="PF18715">
    <property type="entry name" value="Phage_spike"/>
    <property type="match status" value="1"/>
</dbReference>
<name>A0A9X3DPS3_9GAMM</name>
<gene>
    <name evidence="4" type="ORF">OSH00_00610</name>
</gene>
<dbReference type="Gene3D" id="6.20.150.10">
    <property type="match status" value="1"/>
</dbReference>
<feature type="region of interest" description="Disordered" evidence="1">
    <location>
        <begin position="174"/>
        <end position="199"/>
    </location>
</feature>
<comment type="caution">
    <text evidence="4">The sequence shown here is derived from an EMBL/GenBank/DDBJ whole genome shotgun (WGS) entry which is preliminary data.</text>
</comment>
<organism evidence="4 5">
    <name type="scientific">Acinetobacter nematophilus</name>
    <dbReference type="NCBI Taxonomy" id="2994642"/>
    <lineage>
        <taxon>Bacteria</taxon>
        <taxon>Pseudomonadati</taxon>
        <taxon>Pseudomonadota</taxon>
        <taxon>Gammaproteobacteria</taxon>
        <taxon>Moraxellales</taxon>
        <taxon>Moraxellaceae</taxon>
        <taxon>Acinetobacter</taxon>
    </lineage>
</organism>
<evidence type="ECO:0000259" key="2">
    <source>
        <dbReference type="Pfam" id="PF04717"/>
    </source>
</evidence>
<dbReference type="EMBL" id="JAPKMY010000001">
    <property type="protein sequence ID" value="MCX5466249.1"/>
    <property type="molecule type" value="Genomic_DNA"/>
</dbReference>
<dbReference type="AlphaFoldDB" id="A0A9X3DPS3"/>
<feature type="domain" description="Phage spike trimer" evidence="3">
    <location>
        <begin position="133"/>
        <end position="175"/>
    </location>
</feature>
<accession>A0A9X3DPS3</accession>
<evidence type="ECO:0000259" key="3">
    <source>
        <dbReference type="Pfam" id="PF18715"/>
    </source>
</evidence>
<dbReference type="Proteomes" id="UP001146019">
    <property type="component" value="Unassembled WGS sequence"/>
</dbReference>
<reference evidence="4" key="1">
    <citation type="submission" date="2022-11" db="EMBL/GenBank/DDBJ databases">
        <title>Biodiversity and phylogenetic relationships of bacteria.</title>
        <authorList>
            <person name="Machado R.A.R."/>
            <person name="Bhat A."/>
            <person name="Loulou A."/>
            <person name="Kallel S."/>
        </authorList>
    </citation>
    <scope>NUCLEOTIDE SEQUENCE</scope>
    <source>
        <strain evidence="4">A-IN1</strain>
    </source>
</reference>
<evidence type="ECO:0000313" key="5">
    <source>
        <dbReference type="Proteomes" id="UP001146019"/>
    </source>
</evidence>
<sequence length="199" mass="20910">MSYANANMDRMLGDLIRYGRIESVDFETMTAAVDFDGLLVTGLEWAKSRAGDDRSGNAPSEGEQVCVLSPSGDIAQGVIAFSISQENFPNPNKNANPKTIYVDGTYIEYDKQSHTLTVDASQASGKIIVKCSHVQIDAPDTTCTGNLSIGGALAVTGKSTMSSDVSFTGASVTHNGKNIGSSHTHNKVKSGGENSGEVN</sequence>
<dbReference type="Gene3D" id="2.40.50.230">
    <property type="entry name" value="Gp5 N-terminal domain"/>
    <property type="match status" value="1"/>
</dbReference>
<evidence type="ECO:0000313" key="4">
    <source>
        <dbReference type="EMBL" id="MCX5466249.1"/>
    </source>
</evidence>
<feature type="domain" description="Gp5/Type VI secretion system Vgr protein OB-fold" evidence="2">
    <location>
        <begin position="43"/>
        <end position="81"/>
    </location>
</feature>
<dbReference type="InterPro" id="IPR040629">
    <property type="entry name" value="Phage_spike"/>
</dbReference>
<feature type="compositionally biased region" description="Polar residues" evidence="1">
    <location>
        <begin position="174"/>
        <end position="183"/>
    </location>
</feature>
<dbReference type="InterPro" id="IPR013046">
    <property type="entry name" value="GpV/Gp45"/>
</dbReference>